<dbReference type="InterPro" id="IPR006108">
    <property type="entry name" value="3HC_DH_C"/>
</dbReference>
<protein>
    <submittedName>
        <fullName evidence="6">3-hydroxyacyl-CoA dehydrogenase</fullName>
    </submittedName>
</protein>
<evidence type="ECO:0000313" key="6">
    <source>
        <dbReference type="EMBL" id="GAA1664619.1"/>
    </source>
</evidence>
<reference evidence="7" key="1">
    <citation type="journal article" date="2019" name="Int. J. Syst. Evol. Microbiol.">
        <title>The Global Catalogue of Microorganisms (GCM) 10K type strain sequencing project: providing services to taxonomists for standard genome sequencing and annotation.</title>
        <authorList>
            <consortium name="The Broad Institute Genomics Platform"/>
            <consortium name="The Broad Institute Genome Sequencing Center for Infectious Disease"/>
            <person name="Wu L."/>
            <person name="Ma J."/>
        </authorList>
    </citation>
    <scope>NUCLEOTIDE SEQUENCE [LARGE SCALE GENOMIC DNA]</scope>
    <source>
        <strain evidence="7">JCM 15575</strain>
    </source>
</reference>
<dbReference type="NCBIfam" id="NF004783">
    <property type="entry name" value="PRK06129.1"/>
    <property type="match status" value="1"/>
</dbReference>
<comment type="pathway">
    <text evidence="1">Lipid metabolism; butanoate metabolism.</text>
</comment>
<dbReference type="SUPFAM" id="SSF51735">
    <property type="entry name" value="NAD(P)-binding Rossmann-fold domains"/>
    <property type="match status" value="1"/>
</dbReference>
<dbReference type="Pfam" id="PF00725">
    <property type="entry name" value="3HCDH"/>
    <property type="match status" value="1"/>
</dbReference>
<proteinExistence type="inferred from homology"/>
<gene>
    <name evidence="6" type="ORF">GCM10009807_06020</name>
</gene>
<dbReference type="SUPFAM" id="SSF48179">
    <property type="entry name" value="6-phosphogluconate dehydrogenase C-terminal domain-like"/>
    <property type="match status" value="1"/>
</dbReference>
<evidence type="ECO:0000259" key="4">
    <source>
        <dbReference type="Pfam" id="PF00725"/>
    </source>
</evidence>
<dbReference type="Pfam" id="PF02737">
    <property type="entry name" value="3HCDH_N"/>
    <property type="match status" value="1"/>
</dbReference>
<dbReference type="PROSITE" id="PS00067">
    <property type="entry name" value="3HCDH"/>
    <property type="match status" value="1"/>
</dbReference>
<dbReference type="PANTHER" id="PTHR48075">
    <property type="entry name" value="3-HYDROXYACYL-COA DEHYDROGENASE FAMILY PROTEIN"/>
    <property type="match status" value="1"/>
</dbReference>
<dbReference type="InterPro" id="IPR036291">
    <property type="entry name" value="NAD(P)-bd_dom_sf"/>
</dbReference>
<evidence type="ECO:0000256" key="3">
    <source>
        <dbReference type="ARBA" id="ARBA00023002"/>
    </source>
</evidence>
<keyword evidence="3" id="KW-0560">Oxidoreductase</keyword>
<dbReference type="Gene3D" id="1.10.1040.10">
    <property type="entry name" value="N-(1-d-carboxylethyl)-l-norvaline Dehydrogenase, domain 2"/>
    <property type="match status" value="1"/>
</dbReference>
<dbReference type="Gene3D" id="3.40.50.720">
    <property type="entry name" value="NAD(P)-binding Rossmann-like Domain"/>
    <property type="match status" value="1"/>
</dbReference>
<dbReference type="InterPro" id="IPR006180">
    <property type="entry name" value="3-OHacyl-CoA_DH_CS"/>
</dbReference>
<organism evidence="6 7">
    <name type="scientific">Microbacterium lacus</name>
    <dbReference type="NCBI Taxonomy" id="415217"/>
    <lineage>
        <taxon>Bacteria</taxon>
        <taxon>Bacillati</taxon>
        <taxon>Actinomycetota</taxon>
        <taxon>Actinomycetes</taxon>
        <taxon>Micrococcales</taxon>
        <taxon>Microbacteriaceae</taxon>
        <taxon>Microbacterium</taxon>
    </lineage>
</organism>
<dbReference type="InterPro" id="IPR008927">
    <property type="entry name" value="6-PGluconate_DH-like_C_sf"/>
</dbReference>
<evidence type="ECO:0000256" key="2">
    <source>
        <dbReference type="ARBA" id="ARBA00009463"/>
    </source>
</evidence>
<name>A0ABP4RZM2_9MICO</name>
<feature type="domain" description="3-hydroxyacyl-CoA dehydrogenase NAD binding" evidence="5">
    <location>
        <begin position="10"/>
        <end position="186"/>
    </location>
</feature>
<accession>A0ABP4RZM2</accession>
<evidence type="ECO:0000256" key="1">
    <source>
        <dbReference type="ARBA" id="ARBA00005086"/>
    </source>
</evidence>
<dbReference type="InterPro" id="IPR013328">
    <property type="entry name" value="6PGD_dom2"/>
</dbReference>
<comment type="similarity">
    <text evidence="2">Belongs to the 3-hydroxyacyl-CoA dehydrogenase family.</text>
</comment>
<comment type="caution">
    <text evidence="6">The sequence shown here is derived from an EMBL/GenBank/DDBJ whole genome shotgun (WGS) entry which is preliminary data.</text>
</comment>
<sequence length="329" mass="36212">MEPVSTTPTATIVGAGSIGVAFAVQFARSGFHVRMWDALPEALPRAARDRADRVRLLHEHGLIDEPVEVVLARISDHEILYDALRDADLVQECAPEQLPIKRDLFRMIGSYSPAHAVLASSSSAIPASAFADVTPARDRVLIGHPGNPPYLIPVIELVGGRATSEATMQTADQLYRRAGLRPVRVRSEIEGFIFNRLQGAVLREAYCLVRDGVASADDVDEVMRSGLGRRWAFIGPFETVDLNTRGGIASHALKMGPAYERMGAERGQHDPWTEELVATVAAQRRDLLPLGQWEDRVRWRDEMLMEISRVLQAESGSPSRPVDAHRTAS</sequence>
<feature type="domain" description="3-hydroxyacyl-CoA dehydrogenase C-terminal" evidence="4">
    <location>
        <begin position="191"/>
        <end position="279"/>
    </location>
</feature>
<dbReference type="InterPro" id="IPR006176">
    <property type="entry name" value="3-OHacyl-CoA_DH_NAD-bd"/>
</dbReference>
<evidence type="ECO:0000259" key="5">
    <source>
        <dbReference type="Pfam" id="PF02737"/>
    </source>
</evidence>
<dbReference type="PANTHER" id="PTHR48075:SF1">
    <property type="entry name" value="LAMBDA-CRYSTALLIN HOMOLOG"/>
    <property type="match status" value="1"/>
</dbReference>
<evidence type="ECO:0000313" key="7">
    <source>
        <dbReference type="Proteomes" id="UP001500596"/>
    </source>
</evidence>
<keyword evidence="7" id="KW-1185">Reference proteome</keyword>
<dbReference type="EMBL" id="BAAAPK010000001">
    <property type="protein sequence ID" value="GAA1664619.1"/>
    <property type="molecule type" value="Genomic_DNA"/>
</dbReference>
<dbReference type="Proteomes" id="UP001500596">
    <property type="component" value="Unassembled WGS sequence"/>
</dbReference>